<evidence type="ECO:0000256" key="7">
    <source>
        <dbReference type="HAMAP-Rule" id="MF_00259"/>
    </source>
</evidence>
<comment type="function">
    <text evidence="7">The glycine cleavage system catalyzes the degradation of glycine.</text>
</comment>
<evidence type="ECO:0000256" key="3">
    <source>
        <dbReference type="ARBA" id="ARBA00022576"/>
    </source>
</evidence>
<gene>
    <name evidence="7 11" type="primary">gcvT</name>
    <name evidence="11" type="ORF">caldi_13310</name>
</gene>
<evidence type="ECO:0000259" key="10">
    <source>
        <dbReference type="Pfam" id="PF08669"/>
    </source>
</evidence>
<keyword evidence="4 7" id="KW-0808">Transferase</keyword>
<evidence type="ECO:0000313" key="11">
    <source>
        <dbReference type="EMBL" id="BDG60241.1"/>
    </source>
</evidence>
<evidence type="ECO:0000256" key="6">
    <source>
        <dbReference type="ARBA" id="ARBA00047665"/>
    </source>
</evidence>
<dbReference type="Proteomes" id="UP001163687">
    <property type="component" value="Chromosome"/>
</dbReference>
<dbReference type="GO" id="GO:0005960">
    <property type="term" value="C:glycine cleavage complex"/>
    <property type="evidence" value="ECO:0007669"/>
    <property type="project" value="InterPro"/>
</dbReference>
<comment type="subunit">
    <text evidence="7">The glycine cleavage system is composed of four proteins: P, T, L and H.</text>
</comment>
<dbReference type="InterPro" id="IPR029043">
    <property type="entry name" value="GcvT/YgfZ_C"/>
</dbReference>
<dbReference type="GO" id="GO:0019464">
    <property type="term" value="P:glycine decarboxylation via glycine cleavage system"/>
    <property type="evidence" value="ECO:0007669"/>
    <property type="project" value="UniProtKB-UniRule"/>
</dbReference>
<dbReference type="FunFam" id="2.40.30.110:FF:000003">
    <property type="entry name" value="Aminomethyltransferase"/>
    <property type="match status" value="1"/>
</dbReference>
<dbReference type="InterPro" id="IPR028896">
    <property type="entry name" value="GcvT/YgfZ/DmdA"/>
</dbReference>
<dbReference type="FunFam" id="3.30.70.1400:FF:000001">
    <property type="entry name" value="Aminomethyltransferase"/>
    <property type="match status" value="1"/>
</dbReference>
<dbReference type="HAMAP" id="MF_00259">
    <property type="entry name" value="GcvT"/>
    <property type="match status" value="1"/>
</dbReference>
<dbReference type="GO" id="GO:0004047">
    <property type="term" value="F:aminomethyltransferase activity"/>
    <property type="evidence" value="ECO:0007669"/>
    <property type="project" value="UniProtKB-UniRule"/>
</dbReference>
<protein>
    <recommendedName>
        <fullName evidence="2 7">Aminomethyltransferase</fullName>
        <ecNumber evidence="2 7">2.1.2.10</ecNumber>
    </recommendedName>
    <alternativeName>
        <fullName evidence="5 7">Glycine cleavage system T protein</fullName>
    </alternativeName>
</protein>
<reference evidence="11" key="1">
    <citation type="submission" date="2022-03" db="EMBL/GenBank/DDBJ databases">
        <title>Complete genome sequence of Caldinitratiruptor microaerophilus.</title>
        <authorList>
            <person name="Mukaiyama R."/>
            <person name="Nishiyama T."/>
            <person name="Ueda K."/>
        </authorList>
    </citation>
    <scope>NUCLEOTIDE SEQUENCE</scope>
    <source>
        <strain evidence="11">JCM 16183</strain>
    </source>
</reference>
<dbReference type="PANTHER" id="PTHR43757">
    <property type="entry name" value="AMINOMETHYLTRANSFERASE"/>
    <property type="match status" value="1"/>
</dbReference>
<dbReference type="InterPro" id="IPR022903">
    <property type="entry name" value="GcvT_bac"/>
</dbReference>
<dbReference type="Pfam" id="PF08669">
    <property type="entry name" value="GCV_T_C"/>
    <property type="match status" value="1"/>
</dbReference>
<dbReference type="Gene3D" id="3.30.70.1400">
    <property type="entry name" value="Aminomethyltransferase beta-barrel domains"/>
    <property type="match status" value="1"/>
</dbReference>
<feature type="domain" description="Aminomethyltransferase C-terminal" evidence="10">
    <location>
        <begin position="288"/>
        <end position="366"/>
    </location>
</feature>
<proteinExistence type="inferred from homology"/>
<comment type="catalytic activity">
    <reaction evidence="6 7">
        <text>N(6)-[(R)-S(8)-aminomethyldihydrolipoyl]-L-lysyl-[protein] + (6S)-5,6,7,8-tetrahydrofolate = N(6)-[(R)-dihydrolipoyl]-L-lysyl-[protein] + (6R)-5,10-methylene-5,6,7,8-tetrahydrofolate + NH4(+)</text>
        <dbReference type="Rhea" id="RHEA:16945"/>
        <dbReference type="Rhea" id="RHEA-COMP:10475"/>
        <dbReference type="Rhea" id="RHEA-COMP:10492"/>
        <dbReference type="ChEBI" id="CHEBI:15636"/>
        <dbReference type="ChEBI" id="CHEBI:28938"/>
        <dbReference type="ChEBI" id="CHEBI:57453"/>
        <dbReference type="ChEBI" id="CHEBI:83100"/>
        <dbReference type="ChEBI" id="CHEBI:83143"/>
        <dbReference type="EC" id="2.1.2.10"/>
    </reaction>
</comment>
<name>A0AA35G5W2_9FIRM</name>
<evidence type="ECO:0000256" key="4">
    <source>
        <dbReference type="ARBA" id="ARBA00022679"/>
    </source>
</evidence>
<dbReference type="EMBL" id="AP025628">
    <property type="protein sequence ID" value="BDG60241.1"/>
    <property type="molecule type" value="Genomic_DNA"/>
</dbReference>
<organism evidence="11 12">
    <name type="scientific">Caldinitratiruptor microaerophilus</name>
    <dbReference type="NCBI Taxonomy" id="671077"/>
    <lineage>
        <taxon>Bacteria</taxon>
        <taxon>Bacillati</taxon>
        <taxon>Bacillota</taxon>
        <taxon>Clostridia</taxon>
        <taxon>Eubacteriales</taxon>
        <taxon>Symbiobacteriaceae</taxon>
        <taxon>Caldinitratiruptor</taxon>
    </lineage>
</organism>
<dbReference type="EC" id="2.1.2.10" evidence="2 7"/>
<evidence type="ECO:0000256" key="8">
    <source>
        <dbReference type="PIRSR" id="PIRSR006487-1"/>
    </source>
</evidence>
<accession>A0AA35G5W2</accession>
<feature type="binding site" evidence="8">
    <location>
        <position position="202"/>
    </location>
    <ligand>
        <name>substrate</name>
    </ligand>
</feature>
<comment type="similarity">
    <text evidence="1 7">Belongs to the GcvT family.</text>
</comment>
<keyword evidence="12" id="KW-1185">Reference proteome</keyword>
<dbReference type="NCBIfam" id="NF001567">
    <property type="entry name" value="PRK00389.1"/>
    <property type="match status" value="1"/>
</dbReference>
<dbReference type="PIRSF" id="PIRSF006487">
    <property type="entry name" value="GcvT"/>
    <property type="match status" value="1"/>
</dbReference>
<dbReference type="Gene3D" id="2.40.30.110">
    <property type="entry name" value="Aminomethyltransferase beta-barrel domains"/>
    <property type="match status" value="1"/>
</dbReference>
<dbReference type="FunFam" id="4.10.1250.10:FF:000001">
    <property type="entry name" value="Aminomethyltransferase"/>
    <property type="match status" value="1"/>
</dbReference>
<keyword evidence="3 7" id="KW-0032">Aminotransferase</keyword>
<dbReference type="InterPro" id="IPR006223">
    <property type="entry name" value="GcvT"/>
</dbReference>
<dbReference type="InterPro" id="IPR027266">
    <property type="entry name" value="TrmE/GcvT-like"/>
</dbReference>
<dbReference type="GO" id="GO:0008483">
    <property type="term" value="F:transaminase activity"/>
    <property type="evidence" value="ECO:0007669"/>
    <property type="project" value="UniProtKB-KW"/>
</dbReference>
<dbReference type="Gene3D" id="4.10.1250.10">
    <property type="entry name" value="Aminomethyltransferase fragment"/>
    <property type="match status" value="1"/>
</dbReference>
<dbReference type="NCBIfam" id="TIGR00528">
    <property type="entry name" value="gcvT"/>
    <property type="match status" value="1"/>
</dbReference>
<dbReference type="SUPFAM" id="SSF103025">
    <property type="entry name" value="Folate-binding domain"/>
    <property type="match status" value="1"/>
</dbReference>
<evidence type="ECO:0000313" key="12">
    <source>
        <dbReference type="Proteomes" id="UP001163687"/>
    </source>
</evidence>
<evidence type="ECO:0000256" key="5">
    <source>
        <dbReference type="ARBA" id="ARBA00031395"/>
    </source>
</evidence>
<evidence type="ECO:0000259" key="9">
    <source>
        <dbReference type="Pfam" id="PF01571"/>
    </source>
</evidence>
<dbReference type="Gene3D" id="3.30.1360.120">
    <property type="entry name" value="Probable tRNA modification gtpase trme, domain 1"/>
    <property type="match status" value="1"/>
</dbReference>
<dbReference type="KEGG" id="cmic:caldi_13310"/>
<evidence type="ECO:0000256" key="1">
    <source>
        <dbReference type="ARBA" id="ARBA00008609"/>
    </source>
</evidence>
<dbReference type="RefSeq" id="WP_264844311.1">
    <property type="nucleotide sequence ID" value="NZ_AP025628.1"/>
</dbReference>
<evidence type="ECO:0000256" key="2">
    <source>
        <dbReference type="ARBA" id="ARBA00012616"/>
    </source>
</evidence>
<dbReference type="AlphaFoldDB" id="A0AA35G5W2"/>
<dbReference type="SUPFAM" id="SSF101790">
    <property type="entry name" value="Aminomethyltransferase beta-barrel domain"/>
    <property type="match status" value="1"/>
</dbReference>
<dbReference type="InterPro" id="IPR006222">
    <property type="entry name" value="GCVT_N"/>
</dbReference>
<dbReference type="InterPro" id="IPR013977">
    <property type="entry name" value="GcvT_C"/>
</dbReference>
<feature type="domain" description="GCVT N-terminal" evidence="9">
    <location>
        <begin position="10"/>
        <end position="269"/>
    </location>
</feature>
<dbReference type="Pfam" id="PF01571">
    <property type="entry name" value="GCV_T"/>
    <property type="match status" value="1"/>
</dbReference>
<dbReference type="GO" id="GO:0005829">
    <property type="term" value="C:cytosol"/>
    <property type="evidence" value="ECO:0007669"/>
    <property type="project" value="TreeGrafter"/>
</dbReference>
<dbReference type="PANTHER" id="PTHR43757:SF2">
    <property type="entry name" value="AMINOMETHYLTRANSFERASE, MITOCHONDRIAL"/>
    <property type="match status" value="1"/>
</dbReference>
<sequence>MAEELRRTPLYDAHVRLGARMVPFAGWEMPVQYTGIVEEHRAVRTAAGLFDVSHMGEFEFTGPGAREAVDRLVTNNVSRLTDGKALYSPMCYPDGTVVDDVLVYRLGPEHFWMVVNAANTDKDFAWVTENTRDIRGLAVRNISGEVAQLALQGPRAQAILQPLAEADLGAIEYYAAAYGVKVAGLRTLVLSRTGYTGEDGFEIYVPAADAATLWHALLEAGRPHGLLPAGLGARDTLRLEASMPLYGHEIDHTTTPLEAGLGSFVKLKKGEFIGREALARQKEEGLRRKLVCFEMLDRGGIPRQGYEIARDGEVVGRVTSGTQSPTLGKPIGMGYVPAHLGAEGTEFDVLIRGRALRARVVPRPFYRRTGPAAHPTA</sequence>